<gene>
    <name evidence="3" type="ORF">BDD26_3460</name>
</gene>
<evidence type="ECO:0000256" key="1">
    <source>
        <dbReference type="SAM" id="MobiDB-lite"/>
    </source>
</evidence>
<feature type="compositionally biased region" description="Basic and acidic residues" evidence="1">
    <location>
        <begin position="157"/>
        <end position="166"/>
    </location>
</feature>
<dbReference type="InterPro" id="IPR053827">
    <property type="entry name" value="Gp10_C"/>
</dbReference>
<keyword evidence="4" id="KW-1185">Reference proteome</keyword>
<dbReference type="Proteomes" id="UP000256294">
    <property type="component" value="Unassembled WGS sequence"/>
</dbReference>
<accession>A0A3D9UJE4</accession>
<reference evidence="3 4" key="1">
    <citation type="submission" date="2018-08" db="EMBL/GenBank/DDBJ databases">
        <title>Genomic Encyclopedia of Archaeal and Bacterial Type Strains, Phase II (KMG-II): from individual species to whole genera.</title>
        <authorList>
            <person name="Goeker M."/>
        </authorList>
    </citation>
    <scope>NUCLEOTIDE SEQUENCE [LARGE SCALE GENOMIC DNA]</scope>
    <source>
        <strain evidence="3 4">DSM 17905</strain>
    </source>
</reference>
<evidence type="ECO:0000313" key="3">
    <source>
        <dbReference type="EMBL" id="REF28533.1"/>
    </source>
</evidence>
<name>A0A3D9UJE4_9GAMM</name>
<dbReference type="Pfam" id="PF21939">
    <property type="entry name" value="Gp10_C"/>
    <property type="match status" value="1"/>
</dbReference>
<dbReference type="AlphaFoldDB" id="A0A3D9UJE4"/>
<feature type="region of interest" description="Disordered" evidence="1">
    <location>
        <begin position="156"/>
        <end position="180"/>
    </location>
</feature>
<dbReference type="EMBL" id="QTUB01000001">
    <property type="protein sequence ID" value="REF28533.1"/>
    <property type="molecule type" value="Genomic_DNA"/>
</dbReference>
<comment type="caution">
    <text evidence="3">The sequence shown here is derived from an EMBL/GenBank/DDBJ whole genome shotgun (WGS) entry which is preliminary data.</text>
</comment>
<evidence type="ECO:0000313" key="4">
    <source>
        <dbReference type="Proteomes" id="UP000256294"/>
    </source>
</evidence>
<dbReference type="RefSeq" id="WP_232217432.1">
    <property type="nucleotide sequence ID" value="NZ_QTUB01000001.1"/>
</dbReference>
<feature type="domain" description="Baseplate structural protein Gp10 C-terminal" evidence="2">
    <location>
        <begin position="29"/>
        <end position="199"/>
    </location>
</feature>
<sequence>MSIQDNKHKIKALTEDELALERAKHAVTIDILYPIGIVALFAQSKDPNLLFPNTVWKYIGENKTIRLGSNVLSTGGKDAITLTDAQIPPHNHSFSATTDVFDYGTKTTNSAGAHYHDSGWGESKNDRYGYYDDTDNNYGSGHSDWDNYKFNTSTEGNHQHDVDIGSHSHAVSGTTSNTGKGEAIDITNNYIILMGWYRIE</sequence>
<proteinExistence type="predicted"/>
<evidence type="ECO:0000259" key="2">
    <source>
        <dbReference type="Pfam" id="PF21939"/>
    </source>
</evidence>
<organism evidence="3 4">
    <name type="scientific">Xenorhabdus cabanillasii</name>
    <dbReference type="NCBI Taxonomy" id="351673"/>
    <lineage>
        <taxon>Bacteria</taxon>
        <taxon>Pseudomonadati</taxon>
        <taxon>Pseudomonadota</taxon>
        <taxon>Gammaproteobacteria</taxon>
        <taxon>Enterobacterales</taxon>
        <taxon>Morganellaceae</taxon>
        <taxon>Xenorhabdus</taxon>
    </lineage>
</organism>
<feature type="compositionally biased region" description="Polar residues" evidence="1">
    <location>
        <begin position="169"/>
        <end position="179"/>
    </location>
</feature>
<protein>
    <recommendedName>
        <fullName evidence="2">Baseplate structural protein Gp10 C-terminal domain-containing protein</fullName>
    </recommendedName>
</protein>